<keyword evidence="2" id="KW-1185">Reference proteome</keyword>
<evidence type="ECO:0000313" key="2">
    <source>
        <dbReference type="Proteomes" id="UP000364097"/>
    </source>
</evidence>
<name>A0ABW9N5A8_9BACT</name>
<sequence>MNESELYIYLGQDEHYITLDEMNSIVNAINIISNDLCVKLLSNYQDISLVIYPCEQGSFKLKIKHMLLGTGVCILTWLNESEAGRAFVEGLTGHETPYYYKRAGQILGDAIKGVLEKDIFTLEKINNELGNCGYILDKSIKEKSVLYEAINKSKTIKSISFNNENSNAIPKKDFINHIKKGDIIRQLKPNYEILDLIISKSINTKQQGKWTFELLETKKKFNAKILDNVFMSKFLDGFYPLKEGNQDDIIKALLRIDTKIKNGNKETEEYFIQEIFNFNENKIKVIPQEFEKYLQTKYDYKMPSLF</sequence>
<dbReference type="EMBL" id="AACKMW020000041">
    <property type="protein sequence ID" value="MPB99448.1"/>
    <property type="molecule type" value="Genomic_DNA"/>
</dbReference>
<gene>
    <name evidence="1" type="ORF">A0Z09_005225</name>
</gene>
<accession>A0ABW9N5A8</accession>
<protein>
    <submittedName>
        <fullName evidence="1">Uncharacterized protein</fullName>
    </submittedName>
</protein>
<dbReference type="RefSeq" id="WP_043020194.1">
    <property type="nucleotide sequence ID" value="NZ_AACKMW020000041.1"/>
</dbReference>
<proteinExistence type="predicted"/>
<comment type="caution">
    <text evidence="1">The sequence shown here is derived from an EMBL/GenBank/DDBJ whole genome shotgun (WGS) entry which is preliminary data.</text>
</comment>
<organism evidence="1 2">
    <name type="scientific">Campylobacter subantarcticus</name>
    <dbReference type="NCBI Taxonomy" id="497724"/>
    <lineage>
        <taxon>Bacteria</taxon>
        <taxon>Pseudomonadati</taxon>
        <taxon>Campylobacterota</taxon>
        <taxon>Epsilonproteobacteria</taxon>
        <taxon>Campylobacterales</taxon>
        <taxon>Campylobacteraceae</taxon>
        <taxon>Campylobacter</taxon>
    </lineage>
</organism>
<reference evidence="1" key="1">
    <citation type="submission" date="2019-08" db="EMBL/GenBank/DDBJ databases">
        <title>Rapid identification of Enteric Bacteria from Whole Genome Sequences (WGS) using Average Nucleotide Identity (ANI).</title>
        <authorList>
            <person name="Lane C."/>
        </authorList>
    </citation>
    <scope>NUCLEOTIDE SEQUENCE [LARGE SCALE GENOMIC DNA]</scope>
    <source>
        <strain evidence="1">2010D-8461</strain>
    </source>
</reference>
<dbReference type="Proteomes" id="UP000364097">
    <property type="component" value="Unassembled WGS sequence"/>
</dbReference>
<evidence type="ECO:0000313" key="1">
    <source>
        <dbReference type="EMBL" id="MPB99448.1"/>
    </source>
</evidence>